<dbReference type="PATRIC" id="fig|1195763.3.peg.2474"/>
<protein>
    <submittedName>
        <fullName evidence="2">Lipoprotein</fullName>
    </submittedName>
</protein>
<name>A0A0J1H0M0_9GAMM</name>
<reference evidence="2 3" key="1">
    <citation type="submission" date="2015-05" db="EMBL/GenBank/DDBJ databases">
        <title>Photobacterium galathea sp. nov.</title>
        <authorList>
            <person name="Machado H."/>
            <person name="Gram L."/>
        </authorList>
    </citation>
    <scope>NUCLEOTIDE SEQUENCE [LARGE SCALE GENOMIC DNA]</scope>
    <source>
        <strain evidence="2 3">CGMCC 1.12159</strain>
    </source>
</reference>
<feature type="signal peptide" evidence="1">
    <location>
        <begin position="1"/>
        <end position="17"/>
    </location>
</feature>
<comment type="caution">
    <text evidence="2">The sequence shown here is derived from an EMBL/GenBank/DDBJ whole genome shotgun (WGS) entry which is preliminary data.</text>
</comment>
<organism evidence="2 3">
    <name type="scientific">Photobacterium aquae</name>
    <dbReference type="NCBI Taxonomy" id="1195763"/>
    <lineage>
        <taxon>Bacteria</taxon>
        <taxon>Pseudomonadati</taxon>
        <taxon>Pseudomonadota</taxon>
        <taxon>Gammaproteobacteria</taxon>
        <taxon>Vibrionales</taxon>
        <taxon>Vibrionaceae</taxon>
        <taxon>Photobacterium</taxon>
    </lineage>
</organism>
<dbReference type="Proteomes" id="UP000036097">
    <property type="component" value="Unassembled WGS sequence"/>
</dbReference>
<keyword evidence="1" id="KW-0732">Signal</keyword>
<dbReference type="PROSITE" id="PS51257">
    <property type="entry name" value="PROKAR_LIPOPROTEIN"/>
    <property type="match status" value="1"/>
</dbReference>
<gene>
    <name evidence="2" type="ORF">ABT56_11735</name>
</gene>
<evidence type="ECO:0000256" key="1">
    <source>
        <dbReference type="SAM" id="SignalP"/>
    </source>
</evidence>
<evidence type="ECO:0000313" key="3">
    <source>
        <dbReference type="Proteomes" id="UP000036097"/>
    </source>
</evidence>
<feature type="chain" id="PRO_5005252233" evidence="1">
    <location>
        <begin position="18"/>
        <end position="177"/>
    </location>
</feature>
<evidence type="ECO:0000313" key="2">
    <source>
        <dbReference type="EMBL" id="KLV05383.1"/>
    </source>
</evidence>
<dbReference type="AlphaFoldDB" id="A0A0J1H0M0"/>
<dbReference type="Gene3D" id="3.40.50.10610">
    <property type="entry name" value="ABC-type transport auxiliary lipoprotein component"/>
    <property type="match status" value="1"/>
</dbReference>
<proteinExistence type="predicted"/>
<dbReference type="STRING" id="1195763.ABT56_11735"/>
<dbReference type="EMBL" id="LDOT01000014">
    <property type="protein sequence ID" value="KLV05383.1"/>
    <property type="molecule type" value="Genomic_DNA"/>
</dbReference>
<sequence>MTTMKKPFLLISAITLAACSSYQVPDSPTFSAGKTWAVMPMENHSSTPLAAEKVEQILRAQLYAKGINAVRYPAIPANDLQTILDSAAKQKKAQAWLASQPIDYVITGSVEEWHYKSGLDGEPAVGITLEVKSAKSGQTYWQASGSRGGWGRESVSGTGHIVIEELLDGLNVTPNAD</sequence>
<keyword evidence="2" id="KW-0449">Lipoprotein</keyword>
<keyword evidence="3" id="KW-1185">Reference proteome</keyword>
<accession>A0A0J1H0M0</accession>